<dbReference type="Gene3D" id="3.30.1330.230">
    <property type="match status" value="2"/>
</dbReference>
<organism evidence="3 6">
    <name type="scientific">Myxococcus fulvus</name>
    <dbReference type="NCBI Taxonomy" id="33"/>
    <lineage>
        <taxon>Bacteria</taxon>
        <taxon>Pseudomonadati</taxon>
        <taxon>Myxococcota</taxon>
        <taxon>Myxococcia</taxon>
        <taxon>Myxococcales</taxon>
        <taxon>Cystobacterineae</taxon>
        <taxon>Myxococcaceae</taxon>
        <taxon>Myxococcus</taxon>
    </lineage>
</organism>
<feature type="domain" description="YcaO" evidence="2">
    <location>
        <begin position="77"/>
        <end position="419"/>
    </location>
</feature>
<proteinExistence type="predicted"/>
<comment type="caution">
    <text evidence="3">The sequence shown here is derived from an EMBL/GenBank/DDBJ whole genome shotgun (WGS) entry which is preliminary data.</text>
</comment>
<dbReference type="InterPro" id="IPR003776">
    <property type="entry name" value="YcaO-like_dom"/>
</dbReference>
<keyword evidence="4" id="KW-0687">Ribonucleoprotein</keyword>
<dbReference type="Proteomes" id="UP000183760">
    <property type="component" value="Unassembled WGS sequence"/>
</dbReference>
<evidence type="ECO:0000313" key="3">
    <source>
        <dbReference type="EMBL" id="GEN06534.1"/>
    </source>
</evidence>
<dbReference type="Proteomes" id="UP000321514">
    <property type="component" value="Unassembled WGS sequence"/>
</dbReference>
<sequence>MRPFSLDTGSASPGTSKQFRQGTHRVATPEQTLERVQRLMPVMGITRVANVTGLDTIGLPVVMVTRPNARSLAVSQGKGTSLAAAKASGLMESVEAHHAEHITLPLKLATYNELRFRSPVVDVDRLPRLSVSLFHPNWRTLWVEGVDLLGAGPLWLPFDLVHTDFTLPLPTGSGAFLMSSNGLASGNHVLEAMLHGLCEVVERDATALWHVRGAQAQAATRLKLDSVDDAGCRQVLDLYERAGVAVGVWETTSDVGVPAFSCYIVDREPEPLRPVAVAGGMGCHPSRAVALMRALTEAAQSRLTRISGARDDLHRKAYEAAREGVAAERLRKRLAEEPAVREFHQAPHHDADTFEEDLAWVLAKVRSVGVSQVVAVDLTKPELGLPVVRVVVPGLETTHEAPGYQPGPRAQQVMRGGAR</sequence>
<dbReference type="PANTHER" id="PTHR37809">
    <property type="entry name" value="RIBOSOMAL PROTEIN S12 METHYLTHIOTRANSFERASE ACCESSORY FACTOR YCAO"/>
    <property type="match status" value="1"/>
</dbReference>
<evidence type="ECO:0000256" key="1">
    <source>
        <dbReference type="SAM" id="MobiDB-lite"/>
    </source>
</evidence>
<dbReference type="EMBL" id="BJXR01000016">
    <property type="protein sequence ID" value="GEN06534.1"/>
    <property type="molecule type" value="Genomic_DNA"/>
</dbReference>
<feature type="region of interest" description="Disordered" evidence="1">
    <location>
        <begin position="399"/>
        <end position="419"/>
    </location>
</feature>
<dbReference type="PROSITE" id="PS51664">
    <property type="entry name" value="YCAO"/>
    <property type="match status" value="1"/>
</dbReference>
<name>A0A511SX95_MYXFU</name>
<evidence type="ECO:0000313" key="5">
    <source>
        <dbReference type="Proteomes" id="UP000183760"/>
    </source>
</evidence>
<dbReference type="RefSeq" id="WP_074950574.1">
    <property type="nucleotide sequence ID" value="NZ_BJXR01000016.1"/>
</dbReference>
<accession>A0A511SX95</accession>
<reference evidence="3 6" key="2">
    <citation type="submission" date="2019-07" db="EMBL/GenBank/DDBJ databases">
        <title>Whole genome shotgun sequence of Myxococcus fulvus NBRC 100333.</title>
        <authorList>
            <person name="Hosoyama A."/>
            <person name="Uohara A."/>
            <person name="Ohji S."/>
            <person name="Ichikawa N."/>
        </authorList>
    </citation>
    <scope>NUCLEOTIDE SEQUENCE [LARGE SCALE GENOMIC DNA]</scope>
    <source>
        <strain evidence="3 6">NBRC 100333</strain>
    </source>
</reference>
<evidence type="ECO:0000313" key="6">
    <source>
        <dbReference type="Proteomes" id="UP000321514"/>
    </source>
</evidence>
<keyword evidence="5" id="KW-1185">Reference proteome</keyword>
<evidence type="ECO:0000259" key="2">
    <source>
        <dbReference type="PROSITE" id="PS51664"/>
    </source>
</evidence>
<protein>
    <submittedName>
        <fullName evidence="4">Ribosomal protein S12 methylthiotransferase accessory factor</fullName>
    </submittedName>
</protein>
<dbReference type="GO" id="GO:0005840">
    <property type="term" value="C:ribosome"/>
    <property type="evidence" value="ECO:0007669"/>
    <property type="project" value="UniProtKB-KW"/>
</dbReference>
<dbReference type="NCBIfam" id="TIGR00702">
    <property type="entry name" value="YcaO-type kinase domain"/>
    <property type="match status" value="1"/>
</dbReference>
<dbReference type="Pfam" id="PF02624">
    <property type="entry name" value="YcaO"/>
    <property type="match status" value="1"/>
</dbReference>
<evidence type="ECO:0000313" key="4">
    <source>
        <dbReference type="EMBL" id="SET45932.1"/>
    </source>
</evidence>
<dbReference type="STRING" id="1334629.MFUL124B02_33050"/>
<feature type="region of interest" description="Disordered" evidence="1">
    <location>
        <begin position="1"/>
        <end position="25"/>
    </location>
</feature>
<dbReference type="AlphaFoldDB" id="A0A511SX95"/>
<gene>
    <name evidence="3" type="ORF">MFU01_15710</name>
    <name evidence="4" type="ORF">SAMN05443572_102355</name>
</gene>
<keyword evidence="4" id="KW-0689">Ribosomal protein</keyword>
<feature type="compositionally biased region" description="Polar residues" evidence="1">
    <location>
        <begin position="7"/>
        <end position="21"/>
    </location>
</feature>
<reference evidence="4 5" key="1">
    <citation type="submission" date="2016-10" db="EMBL/GenBank/DDBJ databases">
        <authorList>
            <person name="Varghese N."/>
            <person name="Submissions S."/>
        </authorList>
    </citation>
    <scope>NUCLEOTIDE SEQUENCE [LARGE SCALE GENOMIC DNA]</scope>
    <source>
        <strain evidence="4 5">DSM 16525</strain>
    </source>
</reference>
<dbReference type="PANTHER" id="PTHR37809:SF1">
    <property type="entry name" value="RIBOSOMAL PROTEIN S12 METHYLTHIOTRANSFERASE ACCESSORY FACTOR YCAO"/>
    <property type="match status" value="1"/>
</dbReference>
<dbReference type="EMBL" id="FOIB01000002">
    <property type="protein sequence ID" value="SET45932.1"/>
    <property type="molecule type" value="Genomic_DNA"/>
</dbReference>
<dbReference type="OrthoDB" id="5380721at2"/>